<reference evidence="1" key="2">
    <citation type="journal article" date="2024" name="Plant">
        <title>Genomic evolution and insights into agronomic trait innovations of Sesamum species.</title>
        <authorList>
            <person name="Miao H."/>
            <person name="Wang L."/>
            <person name="Qu L."/>
            <person name="Liu H."/>
            <person name="Sun Y."/>
            <person name="Le M."/>
            <person name="Wang Q."/>
            <person name="Wei S."/>
            <person name="Zheng Y."/>
            <person name="Lin W."/>
            <person name="Duan Y."/>
            <person name="Cao H."/>
            <person name="Xiong S."/>
            <person name="Wang X."/>
            <person name="Wei L."/>
            <person name="Li C."/>
            <person name="Ma Q."/>
            <person name="Ju M."/>
            <person name="Zhao R."/>
            <person name="Li G."/>
            <person name="Mu C."/>
            <person name="Tian Q."/>
            <person name="Mei H."/>
            <person name="Zhang T."/>
            <person name="Gao T."/>
            <person name="Zhang H."/>
        </authorList>
    </citation>
    <scope>NUCLEOTIDE SEQUENCE</scope>
    <source>
        <strain evidence="1">G02</strain>
    </source>
</reference>
<protein>
    <submittedName>
        <fullName evidence="1">Sialyltransferase-like protein 2</fullName>
    </submittedName>
</protein>
<proteinExistence type="predicted"/>
<evidence type="ECO:0000313" key="1">
    <source>
        <dbReference type="EMBL" id="KAL0355028.1"/>
    </source>
</evidence>
<accession>A0AAW2PJ41</accession>
<dbReference type="GO" id="GO:0016757">
    <property type="term" value="F:glycosyltransferase activity"/>
    <property type="evidence" value="ECO:0007669"/>
    <property type="project" value="UniProtKB-KW"/>
</dbReference>
<comment type="caution">
    <text evidence="1">The sequence shown here is derived from an EMBL/GenBank/DDBJ whole genome shotgun (WGS) entry which is preliminary data.</text>
</comment>
<dbReference type="PANTHER" id="PTHR47379">
    <property type="entry name" value="SIALYLTRANSFERASE-LIKE PROTEIN 2"/>
    <property type="match status" value="1"/>
</dbReference>
<dbReference type="PANTHER" id="PTHR47379:SF3">
    <property type="entry name" value="SIALYLTRANSFERASE-LIKE PROTEIN 2"/>
    <property type="match status" value="1"/>
</dbReference>
<reference evidence="1" key="1">
    <citation type="submission" date="2020-06" db="EMBL/GenBank/DDBJ databases">
        <authorList>
            <person name="Li T."/>
            <person name="Hu X."/>
            <person name="Zhang T."/>
            <person name="Song X."/>
            <person name="Zhang H."/>
            <person name="Dai N."/>
            <person name="Sheng W."/>
            <person name="Hou X."/>
            <person name="Wei L."/>
        </authorList>
    </citation>
    <scope>NUCLEOTIDE SEQUENCE</scope>
    <source>
        <strain evidence="1">G02</strain>
        <tissue evidence="1">Leaf</tissue>
    </source>
</reference>
<feature type="non-terminal residue" evidence="1">
    <location>
        <position position="1"/>
    </location>
</feature>
<dbReference type="AlphaFoldDB" id="A0AAW2PJ41"/>
<sequence>RVGAGSSDPLAACSITAKQLRGNSALEPGLRKAALEHKEYVRGTTMYPLEHNPGHGLLCTVPSR</sequence>
<organism evidence="1">
    <name type="scientific">Sesamum radiatum</name>
    <name type="common">Black benniseed</name>
    <dbReference type="NCBI Taxonomy" id="300843"/>
    <lineage>
        <taxon>Eukaryota</taxon>
        <taxon>Viridiplantae</taxon>
        <taxon>Streptophyta</taxon>
        <taxon>Embryophyta</taxon>
        <taxon>Tracheophyta</taxon>
        <taxon>Spermatophyta</taxon>
        <taxon>Magnoliopsida</taxon>
        <taxon>eudicotyledons</taxon>
        <taxon>Gunneridae</taxon>
        <taxon>Pentapetalae</taxon>
        <taxon>asterids</taxon>
        <taxon>lamiids</taxon>
        <taxon>Lamiales</taxon>
        <taxon>Pedaliaceae</taxon>
        <taxon>Sesamum</taxon>
    </lineage>
</organism>
<name>A0AAW2PJ41_SESRA</name>
<keyword evidence="1" id="KW-0328">Glycosyltransferase</keyword>
<dbReference type="EMBL" id="JACGWJ010000017">
    <property type="protein sequence ID" value="KAL0355028.1"/>
    <property type="molecule type" value="Genomic_DNA"/>
</dbReference>
<gene>
    <name evidence="1" type="ORF">Sradi_3949700</name>
</gene>
<keyword evidence="1" id="KW-0808">Transferase</keyword>